<proteinExistence type="predicted"/>
<organism evidence="1 2">
    <name type="scientific">Symbiodinium natans</name>
    <dbReference type="NCBI Taxonomy" id="878477"/>
    <lineage>
        <taxon>Eukaryota</taxon>
        <taxon>Sar</taxon>
        <taxon>Alveolata</taxon>
        <taxon>Dinophyceae</taxon>
        <taxon>Suessiales</taxon>
        <taxon>Symbiodiniaceae</taxon>
        <taxon>Symbiodinium</taxon>
    </lineage>
</organism>
<protein>
    <submittedName>
        <fullName evidence="1">Uncharacterized protein</fullName>
    </submittedName>
</protein>
<evidence type="ECO:0000313" key="1">
    <source>
        <dbReference type="EMBL" id="CAE7419618.1"/>
    </source>
</evidence>
<gene>
    <name evidence="1" type="ORF">SNAT2548_LOCUS22820</name>
</gene>
<keyword evidence="2" id="KW-1185">Reference proteome</keyword>
<sequence length="84" mass="9622">MIVAAVQCTFAGKAARLSRWRDEGEGFPLMSVVAQPYWWQDAKTQGREFLHEDAKKQFTERYTQFALKVAKVATALKGEKRLET</sequence>
<dbReference type="AlphaFoldDB" id="A0A812R502"/>
<accession>A0A812R502</accession>
<dbReference type="Proteomes" id="UP000604046">
    <property type="component" value="Unassembled WGS sequence"/>
</dbReference>
<reference evidence="1" key="1">
    <citation type="submission" date="2021-02" db="EMBL/GenBank/DDBJ databases">
        <authorList>
            <person name="Dougan E. K."/>
            <person name="Rhodes N."/>
            <person name="Thang M."/>
            <person name="Chan C."/>
        </authorList>
    </citation>
    <scope>NUCLEOTIDE SEQUENCE</scope>
</reference>
<name>A0A812R502_9DINO</name>
<comment type="caution">
    <text evidence="1">The sequence shown here is derived from an EMBL/GenBank/DDBJ whole genome shotgun (WGS) entry which is preliminary data.</text>
</comment>
<dbReference type="EMBL" id="CAJNDS010002300">
    <property type="protein sequence ID" value="CAE7419618.1"/>
    <property type="molecule type" value="Genomic_DNA"/>
</dbReference>
<evidence type="ECO:0000313" key="2">
    <source>
        <dbReference type="Proteomes" id="UP000604046"/>
    </source>
</evidence>